<name>A0ACB8ZQM3_CICIN</name>
<reference evidence="1 2" key="2">
    <citation type="journal article" date="2022" name="Mol. Ecol. Resour.">
        <title>The genomes of chicory, endive, great burdock and yacon provide insights into Asteraceae paleo-polyploidization history and plant inulin production.</title>
        <authorList>
            <person name="Fan W."/>
            <person name="Wang S."/>
            <person name="Wang H."/>
            <person name="Wang A."/>
            <person name="Jiang F."/>
            <person name="Liu H."/>
            <person name="Zhao H."/>
            <person name="Xu D."/>
            <person name="Zhang Y."/>
        </authorList>
    </citation>
    <scope>NUCLEOTIDE SEQUENCE [LARGE SCALE GENOMIC DNA]</scope>
    <source>
        <strain evidence="2">cv. Punajuju</strain>
        <tissue evidence="1">Leaves</tissue>
    </source>
</reference>
<comment type="caution">
    <text evidence="1">The sequence shown here is derived from an EMBL/GenBank/DDBJ whole genome shotgun (WGS) entry which is preliminary data.</text>
</comment>
<accession>A0ACB8ZQM3</accession>
<organism evidence="1 2">
    <name type="scientific">Cichorium intybus</name>
    <name type="common">Chicory</name>
    <dbReference type="NCBI Taxonomy" id="13427"/>
    <lineage>
        <taxon>Eukaryota</taxon>
        <taxon>Viridiplantae</taxon>
        <taxon>Streptophyta</taxon>
        <taxon>Embryophyta</taxon>
        <taxon>Tracheophyta</taxon>
        <taxon>Spermatophyta</taxon>
        <taxon>Magnoliopsida</taxon>
        <taxon>eudicotyledons</taxon>
        <taxon>Gunneridae</taxon>
        <taxon>Pentapetalae</taxon>
        <taxon>asterids</taxon>
        <taxon>campanulids</taxon>
        <taxon>Asterales</taxon>
        <taxon>Asteraceae</taxon>
        <taxon>Cichorioideae</taxon>
        <taxon>Cichorieae</taxon>
        <taxon>Cichoriinae</taxon>
        <taxon>Cichorium</taxon>
    </lineage>
</organism>
<keyword evidence="2" id="KW-1185">Reference proteome</keyword>
<gene>
    <name evidence="1" type="ORF">L2E82_44624</name>
</gene>
<proteinExistence type="predicted"/>
<evidence type="ECO:0000313" key="2">
    <source>
        <dbReference type="Proteomes" id="UP001055811"/>
    </source>
</evidence>
<dbReference type="EMBL" id="CM042016">
    <property type="protein sequence ID" value="KAI3700011.1"/>
    <property type="molecule type" value="Genomic_DNA"/>
</dbReference>
<sequence length="76" mass="7987">MMGVSIHLLMDLTVAGFSLMIGFGIFAFVASILCSAAFFHNAKGHSSDATASFLSSLPFIVSTASSSLHHFLDFAS</sequence>
<evidence type="ECO:0000313" key="1">
    <source>
        <dbReference type="EMBL" id="KAI3700011.1"/>
    </source>
</evidence>
<protein>
    <submittedName>
        <fullName evidence="1">Uncharacterized protein</fullName>
    </submittedName>
</protein>
<reference evidence="2" key="1">
    <citation type="journal article" date="2022" name="Mol. Ecol. Resour.">
        <title>The genomes of chicory, endive, great burdock and yacon provide insights into Asteraceae palaeo-polyploidization history and plant inulin production.</title>
        <authorList>
            <person name="Fan W."/>
            <person name="Wang S."/>
            <person name="Wang H."/>
            <person name="Wang A."/>
            <person name="Jiang F."/>
            <person name="Liu H."/>
            <person name="Zhao H."/>
            <person name="Xu D."/>
            <person name="Zhang Y."/>
        </authorList>
    </citation>
    <scope>NUCLEOTIDE SEQUENCE [LARGE SCALE GENOMIC DNA]</scope>
    <source>
        <strain evidence="2">cv. Punajuju</strain>
    </source>
</reference>
<dbReference type="Proteomes" id="UP001055811">
    <property type="component" value="Linkage Group LG08"/>
</dbReference>